<protein>
    <submittedName>
        <fullName evidence="14">TonB-dependent receptor</fullName>
    </submittedName>
</protein>
<evidence type="ECO:0000256" key="9">
    <source>
        <dbReference type="ARBA" id="ARBA00023077"/>
    </source>
</evidence>
<evidence type="ECO:0000313" key="14">
    <source>
        <dbReference type="EMBL" id="PKU22409.1"/>
    </source>
</evidence>
<keyword evidence="3 12" id="KW-1134">Transmembrane beta strand</keyword>
<reference evidence="15" key="1">
    <citation type="submission" date="2017-12" db="EMBL/GenBank/DDBJ databases">
        <title>Draft genome sequence of Telmatospirillum siberiense 26-4b1T, an acidotolerant peatland alphaproteobacterium potentially involved in sulfur cycling.</title>
        <authorList>
            <person name="Hausmann B."/>
            <person name="Pjevac P."/>
            <person name="Schreck K."/>
            <person name="Herbold C.W."/>
            <person name="Daims H."/>
            <person name="Wagner M."/>
            <person name="Pester M."/>
            <person name="Loy A."/>
        </authorList>
    </citation>
    <scope>NUCLEOTIDE SEQUENCE [LARGE SCALE GENOMIC DNA]</scope>
    <source>
        <strain evidence="15">26-4b1</strain>
    </source>
</reference>
<proteinExistence type="inferred from homology"/>
<keyword evidence="2 12" id="KW-0813">Transport</keyword>
<dbReference type="InterPro" id="IPR000531">
    <property type="entry name" value="Beta-barrel_TonB"/>
</dbReference>
<comment type="similarity">
    <text evidence="12">Belongs to the TonB-dependent receptor family.</text>
</comment>
<evidence type="ECO:0000256" key="1">
    <source>
        <dbReference type="ARBA" id="ARBA00004571"/>
    </source>
</evidence>
<accession>A0A2N3PPS6</accession>
<feature type="domain" description="TonB-dependent receptor-like beta-barrel" evidence="13">
    <location>
        <begin position="317"/>
        <end position="798"/>
    </location>
</feature>
<evidence type="ECO:0000259" key="13">
    <source>
        <dbReference type="Pfam" id="PF00593"/>
    </source>
</evidence>
<organism evidence="14 15">
    <name type="scientific">Telmatospirillum siberiense</name>
    <dbReference type="NCBI Taxonomy" id="382514"/>
    <lineage>
        <taxon>Bacteria</taxon>
        <taxon>Pseudomonadati</taxon>
        <taxon>Pseudomonadota</taxon>
        <taxon>Alphaproteobacteria</taxon>
        <taxon>Rhodospirillales</taxon>
        <taxon>Rhodospirillaceae</taxon>
        <taxon>Telmatospirillum</taxon>
    </lineage>
</organism>
<keyword evidence="9" id="KW-0798">TonB box</keyword>
<dbReference type="EMBL" id="PIUM01000032">
    <property type="protein sequence ID" value="PKU22409.1"/>
    <property type="molecule type" value="Genomic_DNA"/>
</dbReference>
<evidence type="ECO:0000313" key="15">
    <source>
        <dbReference type="Proteomes" id="UP000233293"/>
    </source>
</evidence>
<dbReference type="AlphaFoldDB" id="A0A2N3PPS6"/>
<dbReference type="InterPro" id="IPR036942">
    <property type="entry name" value="Beta-barrel_TonB_sf"/>
</dbReference>
<dbReference type="Proteomes" id="UP000233293">
    <property type="component" value="Unassembled WGS sequence"/>
</dbReference>
<evidence type="ECO:0000256" key="7">
    <source>
        <dbReference type="ARBA" id="ARBA00023004"/>
    </source>
</evidence>
<dbReference type="SUPFAM" id="SSF56935">
    <property type="entry name" value="Porins"/>
    <property type="match status" value="1"/>
</dbReference>
<keyword evidence="14" id="KW-0675">Receptor</keyword>
<gene>
    <name evidence="14" type="ORF">CWS72_21640</name>
</gene>
<name>A0A2N3PPS6_9PROT</name>
<dbReference type="InterPro" id="IPR037066">
    <property type="entry name" value="Plug_dom_sf"/>
</dbReference>
<dbReference type="GO" id="GO:0009279">
    <property type="term" value="C:cell outer membrane"/>
    <property type="evidence" value="ECO:0007669"/>
    <property type="project" value="UniProtKB-SubCell"/>
</dbReference>
<evidence type="ECO:0000256" key="3">
    <source>
        <dbReference type="ARBA" id="ARBA00022452"/>
    </source>
</evidence>
<dbReference type="Pfam" id="PF00593">
    <property type="entry name" value="TonB_dep_Rec_b-barrel"/>
    <property type="match status" value="1"/>
</dbReference>
<evidence type="ECO:0000256" key="8">
    <source>
        <dbReference type="ARBA" id="ARBA00023065"/>
    </source>
</evidence>
<keyword evidence="4" id="KW-0410">Iron transport</keyword>
<keyword evidence="5 12" id="KW-0812">Transmembrane</keyword>
<dbReference type="PANTHER" id="PTHR32552:SF89">
    <property type="entry name" value="CATECHOLATE SIDEROPHORE RECEPTOR FIU"/>
    <property type="match status" value="1"/>
</dbReference>
<dbReference type="Gene3D" id="2.170.130.10">
    <property type="entry name" value="TonB-dependent receptor, plug domain"/>
    <property type="match status" value="1"/>
</dbReference>
<keyword evidence="15" id="KW-1185">Reference proteome</keyword>
<comment type="subcellular location">
    <subcellularLocation>
        <location evidence="1 12">Cell outer membrane</location>
        <topology evidence="1 12">Multi-pass membrane protein</topology>
    </subcellularLocation>
</comment>
<keyword evidence="10 12" id="KW-0472">Membrane</keyword>
<keyword evidence="6" id="KW-0732">Signal</keyword>
<evidence type="ECO:0000256" key="5">
    <source>
        <dbReference type="ARBA" id="ARBA00022692"/>
    </source>
</evidence>
<sequence>MDGIKSKNNHSYNGGNIKNSPIFREIFYNKKVALGGCRLSSSCFSRGGVSMPVEFCAGTHKRGKLISAFGALLMAGTALTSPLHAQEAVSTTKQPTDVGNVEATGGAGGTDNGQTALGVTRTEVGGGLMVDEDVPKAKSSVTKDFIQKQAPAADVFQVLKLVPGANTAAADAYGFNPGIMAVRGLDATQMGFNFEGMPLSDMANWSVYPGQWIDTENMDVVTLNQGSADLASPQINATGGVVDLYLHDPAKTPGGLIDLSYGTNNAIREFARLETGQIGDTGLRAFASFSHFTADHFRGPGEDQKDHVDLAVVKDFNDGSKTKLAFTYSEIVRDTYKNPTLTQWKVGGLNGAATNYDATYSKGDTSYYKLLANPWRNLLLSAPTDIKINTALALKVTPYLYYGYGASGSATTLNERSVGFGDTVNAVDLNHNGTTTDTGVMVYNPIFEDNLRTGAVSKLTYNYENHTLVGGYWFQYSDDKLYRPYSTVNSNGTATDPKGVSNYIRLANGQVVMGWNQDTTDYVNAVFAGDTISLMDDRLSIDLGVKQVYVSRFAHNGVPSSVEDTHADRQATLPTAAARYSFDDQNQVFGTLATSFRTLPAGSLYPRYSSSTGAVTTAANPNQPNETSFMQEIGYRYHAKLLSLSVSAFNYDFRNRQISSTVCDPGCLSSPINGGSQNARGLDFEAGLRPYHNFRPYISGEYLNTTIESDIAVAGVYLPTKGKDAVRSPRWQSGIGVDYDDGTYFGNLGVKHVASQYSTFMNDQSIPAYTTVDATIGFRLPDLSYAKKPEIRLNLLNLFDRHYLSGVASPTVNALSTKGVAGTAPTYYVANGLTAFVTITTAF</sequence>
<evidence type="ECO:0000256" key="10">
    <source>
        <dbReference type="ARBA" id="ARBA00023136"/>
    </source>
</evidence>
<dbReference type="Gene3D" id="2.40.170.20">
    <property type="entry name" value="TonB-dependent receptor, beta-barrel domain"/>
    <property type="match status" value="1"/>
</dbReference>
<evidence type="ECO:0000256" key="4">
    <source>
        <dbReference type="ARBA" id="ARBA00022496"/>
    </source>
</evidence>
<dbReference type="GO" id="GO:0015344">
    <property type="term" value="F:siderophore uptake transmembrane transporter activity"/>
    <property type="evidence" value="ECO:0007669"/>
    <property type="project" value="TreeGrafter"/>
</dbReference>
<evidence type="ECO:0000256" key="2">
    <source>
        <dbReference type="ARBA" id="ARBA00022448"/>
    </source>
</evidence>
<dbReference type="PANTHER" id="PTHR32552">
    <property type="entry name" value="FERRICHROME IRON RECEPTOR-RELATED"/>
    <property type="match status" value="1"/>
</dbReference>
<evidence type="ECO:0000256" key="6">
    <source>
        <dbReference type="ARBA" id="ARBA00022729"/>
    </source>
</evidence>
<dbReference type="InterPro" id="IPR039426">
    <property type="entry name" value="TonB-dep_rcpt-like"/>
</dbReference>
<keyword evidence="8" id="KW-0406">Ion transport</keyword>
<keyword evidence="11 12" id="KW-0998">Cell outer membrane</keyword>
<evidence type="ECO:0000256" key="12">
    <source>
        <dbReference type="PROSITE-ProRule" id="PRU01360"/>
    </source>
</evidence>
<dbReference type="PROSITE" id="PS52016">
    <property type="entry name" value="TONB_DEPENDENT_REC_3"/>
    <property type="match status" value="1"/>
</dbReference>
<comment type="caution">
    <text evidence="14">The sequence shown here is derived from an EMBL/GenBank/DDBJ whole genome shotgun (WGS) entry which is preliminary data.</text>
</comment>
<evidence type="ECO:0000256" key="11">
    <source>
        <dbReference type="ARBA" id="ARBA00023237"/>
    </source>
</evidence>
<keyword evidence="7" id="KW-0408">Iron</keyword>